<evidence type="ECO:0000313" key="16">
    <source>
        <dbReference type="Proteomes" id="UP000321518"/>
    </source>
</evidence>
<dbReference type="InterPro" id="IPR017927">
    <property type="entry name" value="FAD-bd_FR_type"/>
</dbReference>
<dbReference type="InterPro" id="IPR001834">
    <property type="entry name" value="CBR-like"/>
</dbReference>
<evidence type="ECO:0000256" key="5">
    <source>
        <dbReference type="ARBA" id="ARBA00022630"/>
    </source>
</evidence>
<keyword evidence="11" id="KW-0520">NAD</keyword>
<dbReference type="InterPro" id="IPR039261">
    <property type="entry name" value="FNR_nucleotide-bd"/>
</dbReference>
<dbReference type="SUPFAM" id="SSF63380">
    <property type="entry name" value="Riboflavin synthase domain-like"/>
    <property type="match status" value="1"/>
</dbReference>
<dbReference type="GO" id="GO:0005741">
    <property type="term" value="C:mitochondrial outer membrane"/>
    <property type="evidence" value="ECO:0007669"/>
    <property type="project" value="UniProtKB-SubCell"/>
</dbReference>
<dbReference type="PANTHER" id="PTHR19370:SF171">
    <property type="entry name" value="NADH-CYTOCHROME B5 REDUCTASE 2"/>
    <property type="match status" value="1"/>
</dbReference>
<evidence type="ECO:0000256" key="6">
    <source>
        <dbReference type="ARBA" id="ARBA00022692"/>
    </source>
</evidence>
<dbReference type="Proteomes" id="UP000321518">
    <property type="component" value="Unassembled WGS sequence"/>
</dbReference>
<feature type="binding site" evidence="13">
    <location>
        <position position="183"/>
    </location>
    <ligand>
        <name>FAD</name>
        <dbReference type="ChEBI" id="CHEBI:57692"/>
    </ligand>
</feature>
<dbReference type="FunFam" id="2.40.30.10:FF:000069">
    <property type="entry name" value="NADH-cytochrome b5 reductase"/>
    <property type="match status" value="1"/>
</dbReference>
<feature type="binding site" evidence="13">
    <location>
        <position position="167"/>
    </location>
    <ligand>
        <name>FAD</name>
        <dbReference type="ChEBI" id="CHEBI:57692"/>
    </ligand>
</feature>
<dbReference type="EMBL" id="BJWK01000011">
    <property type="protein sequence ID" value="GEM10364.1"/>
    <property type="molecule type" value="Genomic_DNA"/>
</dbReference>
<accession>A0A511KLK8</accession>
<evidence type="ECO:0000256" key="7">
    <source>
        <dbReference type="ARBA" id="ARBA00022787"/>
    </source>
</evidence>
<keyword evidence="9" id="KW-1133">Transmembrane helix</keyword>
<protein>
    <recommendedName>
        <fullName evidence="4">cytochrome-b5 reductase</fullName>
        <ecNumber evidence="4">1.6.2.2</ecNumber>
    </recommendedName>
</protein>
<comment type="similarity">
    <text evidence="3">Belongs to the flavoprotein pyridine nucleotide cytochrome reductase family.</text>
</comment>
<keyword evidence="7" id="KW-0496">Mitochondrion</keyword>
<evidence type="ECO:0000256" key="13">
    <source>
        <dbReference type="PIRSR" id="PIRSR601834-1"/>
    </source>
</evidence>
<keyword evidence="8 13" id="KW-0274">FAD</keyword>
<comment type="cofactor">
    <cofactor evidence="1 13">
        <name>FAD</name>
        <dbReference type="ChEBI" id="CHEBI:57692"/>
    </cofactor>
</comment>
<dbReference type="FunFam" id="3.40.50.80:FF:000009">
    <property type="entry name" value="NADH-cytochrome b5 reductase"/>
    <property type="match status" value="1"/>
</dbReference>
<evidence type="ECO:0000256" key="10">
    <source>
        <dbReference type="ARBA" id="ARBA00023002"/>
    </source>
</evidence>
<dbReference type="InterPro" id="IPR008333">
    <property type="entry name" value="Cbr1-like_FAD-bd_dom"/>
</dbReference>
<evidence type="ECO:0000256" key="11">
    <source>
        <dbReference type="ARBA" id="ARBA00023027"/>
    </source>
</evidence>
<dbReference type="PRINTS" id="PR00406">
    <property type="entry name" value="CYTB5RDTASE"/>
</dbReference>
<gene>
    <name evidence="15" type="ORF">Rt10032_c11g4381</name>
</gene>
<comment type="subcellular location">
    <subcellularLocation>
        <location evidence="2">Mitochondrion outer membrane</location>
        <topology evidence="2">Single-pass membrane protein</topology>
    </subcellularLocation>
</comment>
<dbReference type="OrthoDB" id="432685at2759"/>
<dbReference type="Pfam" id="PF00970">
    <property type="entry name" value="FAD_binding_6"/>
    <property type="match status" value="1"/>
</dbReference>
<proteinExistence type="inferred from homology"/>
<feature type="binding site" evidence="13">
    <location>
        <position position="234"/>
    </location>
    <ligand>
        <name>FAD</name>
        <dbReference type="ChEBI" id="CHEBI:57692"/>
    </ligand>
</feature>
<evidence type="ECO:0000313" key="15">
    <source>
        <dbReference type="EMBL" id="GEM10364.1"/>
    </source>
</evidence>
<dbReference type="Pfam" id="PF00175">
    <property type="entry name" value="NAD_binding_1"/>
    <property type="match status" value="1"/>
</dbReference>
<dbReference type="Gene3D" id="2.40.30.10">
    <property type="entry name" value="Translation factors"/>
    <property type="match status" value="1"/>
</dbReference>
<name>A0A511KLK8_RHOTO</name>
<feature type="binding site" evidence="13">
    <location>
        <position position="185"/>
    </location>
    <ligand>
        <name>FAD</name>
        <dbReference type="ChEBI" id="CHEBI:57692"/>
    </ligand>
</feature>
<dbReference type="InterPro" id="IPR017938">
    <property type="entry name" value="Riboflavin_synthase-like_b-brl"/>
</dbReference>
<feature type="domain" description="FAD-binding FR-type" evidence="14">
    <location>
        <begin position="108"/>
        <end position="217"/>
    </location>
</feature>
<evidence type="ECO:0000256" key="9">
    <source>
        <dbReference type="ARBA" id="ARBA00022989"/>
    </source>
</evidence>
<evidence type="ECO:0000256" key="12">
    <source>
        <dbReference type="ARBA" id="ARBA00023136"/>
    </source>
</evidence>
<dbReference type="Gene3D" id="3.40.50.80">
    <property type="entry name" value="Nucleotide-binding domain of ferredoxin-NADP reductase (FNR) module"/>
    <property type="match status" value="1"/>
</dbReference>
<dbReference type="SUPFAM" id="SSF52343">
    <property type="entry name" value="Ferredoxin reductase-like, C-terminal NADP-linked domain"/>
    <property type="match status" value="1"/>
</dbReference>
<comment type="caution">
    <text evidence="15">The sequence shown here is derived from an EMBL/GenBank/DDBJ whole genome shotgun (WGS) entry which is preliminary data.</text>
</comment>
<evidence type="ECO:0000256" key="4">
    <source>
        <dbReference type="ARBA" id="ARBA00012011"/>
    </source>
</evidence>
<dbReference type="GO" id="GO:0090524">
    <property type="term" value="F:cytochrome-b5 reductase activity, acting on NADH"/>
    <property type="evidence" value="ECO:0007669"/>
    <property type="project" value="UniProtKB-EC"/>
</dbReference>
<feature type="binding site" evidence="13">
    <location>
        <position position="166"/>
    </location>
    <ligand>
        <name>FAD</name>
        <dbReference type="ChEBI" id="CHEBI:57692"/>
    </ligand>
</feature>
<dbReference type="InterPro" id="IPR001433">
    <property type="entry name" value="OxRdtase_FAD/NAD-bd"/>
</dbReference>
<evidence type="ECO:0000256" key="2">
    <source>
        <dbReference type="ARBA" id="ARBA00004572"/>
    </source>
</evidence>
<dbReference type="EC" id="1.6.2.2" evidence="4"/>
<evidence type="ECO:0000256" key="1">
    <source>
        <dbReference type="ARBA" id="ARBA00001974"/>
    </source>
</evidence>
<dbReference type="PANTHER" id="PTHR19370">
    <property type="entry name" value="NADH-CYTOCHROME B5 REDUCTASE"/>
    <property type="match status" value="1"/>
</dbReference>
<evidence type="ECO:0000256" key="8">
    <source>
        <dbReference type="ARBA" id="ARBA00022827"/>
    </source>
</evidence>
<dbReference type="PROSITE" id="PS51384">
    <property type="entry name" value="FAD_FR"/>
    <property type="match status" value="1"/>
</dbReference>
<keyword evidence="12" id="KW-0472">Membrane</keyword>
<dbReference type="AlphaFoldDB" id="A0A511KLK8"/>
<keyword evidence="10" id="KW-0560">Oxidoreductase</keyword>
<dbReference type="CDD" id="cd06183">
    <property type="entry name" value="cyt_b5_reduct_like"/>
    <property type="match status" value="1"/>
</dbReference>
<feature type="binding site" evidence="13">
    <location>
        <position position="168"/>
    </location>
    <ligand>
        <name>FAD</name>
        <dbReference type="ChEBI" id="CHEBI:57692"/>
    </ligand>
</feature>
<sequence>MFSRFALNTLRGTRTALPSSTRSYASSAAPSSSISHLAPYVLGAGLVGGGVYYYTQQNGGALRADEQAKAGTARGGALGAGSGGADIQGTEATKDGVKVEGESALSPDEFRSFKIVEVIPYNHNTSRFVFALPEGTSSGLTVASALVCKAAQEGEGLNDKGKPIIRPYTPVTAPDVVDKLELLIKHYKGGAFTEYLWKLKPGDSIAMKGPIPKHPWKPNQYESVAMIAGGSGITPMWQVLQAIDANPEDKTKATLIFSNVTEEDILLRKEFEDLAAKKPAQFKIVFTLDQPPKNWNGPTGYVSDKVITEALKDFGTTPDKGEKVKIFVCGPPGQVKAVSGPKKSMKEQGPLDENSVLKKLGYSAEQVFRF</sequence>
<organism evidence="15 16">
    <name type="scientific">Rhodotorula toruloides</name>
    <name type="common">Yeast</name>
    <name type="synonym">Rhodosporidium toruloides</name>
    <dbReference type="NCBI Taxonomy" id="5286"/>
    <lineage>
        <taxon>Eukaryota</taxon>
        <taxon>Fungi</taxon>
        <taxon>Dikarya</taxon>
        <taxon>Basidiomycota</taxon>
        <taxon>Pucciniomycotina</taxon>
        <taxon>Microbotryomycetes</taxon>
        <taxon>Sporidiobolales</taxon>
        <taxon>Sporidiobolaceae</taxon>
        <taxon>Rhodotorula</taxon>
    </lineage>
</organism>
<evidence type="ECO:0000256" key="3">
    <source>
        <dbReference type="ARBA" id="ARBA00006105"/>
    </source>
</evidence>
<reference evidence="15 16" key="1">
    <citation type="submission" date="2019-07" db="EMBL/GenBank/DDBJ databases">
        <title>Rhodotorula toruloides NBRC10032 genome sequencing.</title>
        <authorList>
            <person name="Shida Y."/>
            <person name="Takaku H."/>
            <person name="Ogasawara W."/>
            <person name="Mori K."/>
        </authorList>
    </citation>
    <scope>NUCLEOTIDE SEQUENCE [LARGE SCALE GENOMIC DNA]</scope>
    <source>
        <strain evidence="15 16">NBRC10032</strain>
    </source>
</reference>
<keyword evidence="6" id="KW-0812">Transmembrane</keyword>
<evidence type="ECO:0000259" key="14">
    <source>
        <dbReference type="PROSITE" id="PS51384"/>
    </source>
</evidence>
<keyword evidence="5 13" id="KW-0285">Flavoprotein</keyword>
<keyword evidence="7" id="KW-1000">Mitochondrion outer membrane</keyword>